<dbReference type="InterPro" id="IPR036134">
    <property type="entry name" value="Crypto/Photolyase_FAD-like_sf"/>
</dbReference>
<dbReference type="EMBL" id="JACJUU010000001">
    <property type="protein sequence ID" value="MBC2768453.1"/>
    <property type="molecule type" value="Genomic_DNA"/>
</dbReference>
<dbReference type="SUPFAM" id="SSF48173">
    <property type="entry name" value="Cryptochrome/photolyase FAD-binding domain"/>
    <property type="match status" value="1"/>
</dbReference>
<protein>
    <submittedName>
        <fullName evidence="2">Uncharacterized protein</fullName>
    </submittedName>
</protein>
<name>A0A842HJQ2_9BURK</name>
<feature type="region of interest" description="Disordered" evidence="1">
    <location>
        <begin position="65"/>
        <end position="100"/>
    </location>
</feature>
<organism evidence="2 3">
    <name type="scientific">Pusillimonas minor</name>
    <dbReference type="NCBI Taxonomy" id="2697024"/>
    <lineage>
        <taxon>Bacteria</taxon>
        <taxon>Pseudomonadati</taxon>
        <taxon>Pseudomonadota</taxon>
        <taxon>Betaproteobacteria</taxon>
        <taxon>Burkholderiales</taxon>
        <taxon>Alcaligenaceae</taxon>
        <taxon>Pusillimonas</taxon>
    </lineage>
</organism>
<reference evidence="2 3" key="1">
    <citation type="submission" date="2020-08" db="EMBL/GenBank/DDBJ databases">
        <title>Paraeoetvoesia sp. YC-7-48 draft genome sequence.</title>
        <authorList>
            <person name="Yao L."/>
        </authorList>
    </citation>
    <scope>NUCLEOTIDE SEQUENCE [LARGE SCALE GENOMIC DNA]</scope>
    <source>
        <strain evidence="3">YC-7-48</strain>
    </source>
</reference>
<gene>
    <name evidence="2" type="ORF">GTU67_00820</name>
</gene>
<feature type="compositionally biased region" description="Polar residues" evidence="1">
    <location>
        <begin position="84"/>
        <end position="100"/>
    </location>
</feature>
<evidence type="ECO:0000313" key="3">
    <source>
        <dbReference type="Proteomes" id="UP000545386"/>
    </source>
</evidence>
<evidence type="ECO:0000256" key="1">
    <source>
        <dbReference type="SAM" id="MobiDB-lite"/>
    </source>
</evidence>
<accession>A0A842HJQ2</accession>
<dbReference type="AlphaFoldDB" id="A0A842HJQ2"/>
<keyword evidence="3" id="KW-1185">Reference proteome</keyword>
<dbReference type="RefSeq" id="WP_185778300.1">
    <property type="nucleotide sequence ID" value="NZ_JACJUU010000001.1"/>
</dbReference>
<sequence length="100" mass="10805">MLDQFLSTRSAQYRGGISSPLSAPTACSRLSAHLAYGTLSLREVVQATRARINALPAVQAAKSQVVEKHASRKRNDTMARKATAKNTASASMRNQLSLDF</sequence>
<feature type="compositionally biased region" description="Basic and acidic residues" evidence="1">
    <location>
        <begin position="65"/>
        <end position="79"/>
    </location>
</feature>
<evidence type="ECO:0000313" key="2">
    <source>
        <dbReference type="EMBL" id="MBC2768453.1"/>
    </source>
</evidence>
<dbReference type="Proteomes" id="UP000545386">
    <property type="component" value="Unassembled WGS sequence"/>
</dbReference>
<comment type="caution">
    <text evidence="2">The sequence shown here is derived from an EMBL/GenBank/DDBJ whole genome shotgun (WGS) entry which is preliminary data.</text>
</comment>
<dbReference type="Gene3D" id="1.25.40.80">
    <property type="match status" value="1"/>
</dbReference>
<proteinExistence type="predicted"/>